<protein>
    <submittedName>
        <fullName evidence="1">Uncharacterized protein</fullName>
    </submittedName>
</protein>
<geneLocation type="plasmid" evidence="1">
    <name>unnamed2</name>
</geneLocation>
<keyword evidence="1" id="KW-0614">Plasmid</keyword>
<proteinExistence type="predicted"/>
<reference evidence="1 2" key="1">
    <citation type="submission" date="2016-11" db="EMBL/GenBank/DDBJ databases">
        <title>Rhizobium leguminosarum bv. viciae strain Vaf12 isolated from Vavilovia formosa root nodules from Russia, Dagestan.</title>
        <authorList>
            <person name="Kimeklis A."/>
        </authorList>
    </citation>
    <scope>NUCLEOTIDE SEQUENCE [LARGE SCALE GENOMIC DNA]</scope>
    <source>
        <strain evidence="1 2">Vaf-108</strain>
        <plasmid evidence="2">Plasmid unnamed2</plasmid>
    </source>
</reference>
<accession>A0A1L3ZL70</accession>
<organism evidence="1 2">
    <name type="scientific">Rhizobium leguminosarum</name>
    <dbReference type="NCBI Taxonomy" id="384"/>
    <lineage>
        <taxon>Bacteria</taxon>
        <taxon>Pseudomonadati</taxon>
        <taxon>Pseudomonadota</taxon>
        <taxon>Alphaproteobacteria</taxon>
        <taxon>Hyphomicrobiales</taxon>
        <taxon>Rhizobiaceae</taxon>
        <taxon>Rhizobium/Agrobacterium group</taxon>
        <taxon>Rhizobium</taxon>
    </lineage>
</organism>
<dbReference type="Proteomes" id="UP000183050">
    <property type="component" value="Plasmid unnamed2"/>
</dbReference>
<dbReference type="AlphaFoldDB" id="A0A1L3ZL70"/>
<evidence type="ECO:0000313" key="1">
    <source>
        <dbReference type="EMBL" id="API56378.1"/>
    </source>
</evidence>
<dbReference type="EMBL" id="CP018230">
    <property type="protein sequence ID" value="API56378.1"/>
    <property type="molecule type" value="Genomic_DNA"/>
</dbReference>
<name>A0A1L3ZL70_RHILE</name>
<gene>
    <name evidence="1" type="ORF">BMW22_33375</name>
</gene>
<sequence length="79" mass="8627">MSSRAASFRKGAMLIMSWFDDPYFGTRDLDLLGFGDPGAEPVKARGEYFPSALLIFASADRPCNDVLRPGRGFSTFSGN</sequence>
<evidence type="ECO:0000313" key="2">
    <source>
        <dbReference type="Proteomes" id="UP000183050"/>
    </source>
</evidence>